<sequence>AAKETMIETKRKKHETQEKIANVQRSIREKNKSRDITMLAVRECQSDTKQRMEKAHEDMLKLEEEIYEKGCRLETLEDEN</sequence>
<dbReference type="AlphaFoldDB" id="A0A822F2N8"/>
<feature type="region of interest" description="Disordered" evidence="1">
    <location>
        <begin position="1"/>
        <end position="20"/>
    </location>
</feature>
<accession>A0A822F2N8</accession>
<name>A0A822F2N8_9BILA</name>
<evidence type="ECO:0000256" key="1">
    <source>
        <dbReference type="SAM" id="MobiDB-lite"/>
    </source>
</evidence>
<evidence type="ECO:0000313" key="3">
    <source>
        <dbReference type="Proteomes" id="UP000663848"/>
    </source>
</evidence>
<dbReference type="EMBL" id="CAJOBR010077728">
    <property type="protein sequence ID" value="CAF5115700.1"/>
    <property type="molecule type" value="Genomic_DNA"/>
</dbReference>
<feature type="non-terminal residue" evidence="2">
    <location>
        <position position="1"/>
    </location>
</feature>
<comment type="caution">
    <text evidence="2">The sequence shown here is derived from an EMBL/GenBank/DDBJ whole genome shotgun (WGS) entry which is preliminary data.</text>
</comment>
<feature type="non-terminal residue" evidence="2">
    <location>
        <position position="80"/>
    </location>
</feature>
<reference evidence="2" key="1">
    <citation type="submission" date="2021-02" db="EMBL/GenBank/DDBJ databases">
        <authorList>
            <person name="Nowell W R."/>
        </authorList>
    </citation>
    <scope>NUCLEOTIDE SEQUENCE</scope>
</reference>
<organism evidence="2 3">
    <name type="scientific">Rotaria socialis</name>
    <dbReference type="NCBI Taxonomy" id="392032"/>
    <lineage>
        <taxon>Eukaryota</taxon>
        <taxon>Metazoa</taxon>
        <taxon>Spiralia</taxon>
        <taxon>Gnathifera</taxon>
        <taxon>Rotifera</taxon>
        <taxon>Eurotatoria</taxon>
        <taxon>Bdelloidea</taxon>
        <taxon>Philodinida</taxon>
        <taxon>Philodinidae</taxon>
        <taxon>Rotaria</taxon>
    </lineage>
</organism>
<gene>
    <name evidence="2" type="ORF">QYT958_LOCUS45744</name>
</gene>
<proteinExistence type="predicted"/>
<dbReference type="Proteomes" id="UP000663848">
    <property type="component" value="Unassembled WGS sequence"/>
</dbReference>
<evidence type="ECO:0000313" key="2">
    <source>
        <dbReference type="EMBL" id="CAF5115700.1"/>
    </source>
</evidence>
<protein>
    <submittedName>
        <fullName evidence="2">Uncharacterized protein</fullName>
    </submittedName>
</protein>